<feature type="transmembrane region" description="Helical" evidence="1">
    <location>
        <begin position="213"/>
        <end position="237"/>
    </location>
</feature>
<keyword evidence="1" id="KW-1133">Transmembrane helix</keyword>
<feature type="transmembrane region" description="Helical" evidence="1">
    <location>
        <begin position="258"/>
        <end position="278"/>
    </location>
</feature>
<evidence type="ECO:0000256" key="1">
    <source>
        <dbReference type="SAM" id="Phobius"/>
    </source>
</evidence>
<evidence type="ECO:0000313" key="3">
    <source>
        <dbReference type="Proteomes" id="UP000799324"/>
    </source>
</evidence>
<accession>A0A6A6ST92</accession>
<keyword evidence="1" id="KW-0812">Transmembrane</keyword>
<evidence type="ECO:0000313" key="2">
    <source>
        <dbReference type="EMBL" id="KAF2650976.1"/>
    </source>
</evidence>
<keyword evidence="1" id="KW-0472">Membrane</keyword>
<protein>
    <submittedName>
        <fullName evidence="2">Uncharacterized protein</fullName>
    </submittedName>
</protein>
<organism evidence="2 3">
    <name type="scientific">Lophiostoma macrostomum CBS 122681</name>
    <dbReference type="NCBI Taxonomy" id="1314788"/>
    <lineage>
        <taxon>Eukaryota</taxon>
        <taxon>Fungi</taxon>
        <taxon>Dikarya</taxon>
        <taxon>Ascomycota</taxon>
        <taxon>Pezizomycotina</taxon>
        <taxon>Dothideomycetes</taxon>
        <taxon>Pleosporomycetidae</taxon>
        <taxon>Pleosporales</taxon>
        <taxon>Lophiostomataceae</taxon>
        <taxon>Lophiostoma</taxon>
    </lineage>
</organism>
<dbReference type="Proteomes" id="UP000799324">
    <property type="component" value="Unassembled WGS sequence"/>
</dbReference>
<keyword evidence="3" id="KW-1185">Reference proteome</keyword>
<dbReference type="AlphaFoldDB" id="A0A6A6ST92"/>
<dbReference type="OrthoDB" id="3691966at2759"/>
<gene>
    <name evidence="2" type="ORF">K491DRAFT_607773</name>
</gene>
<dbReference type="EMBL" id="MU004438">
    <property type="protein sequence ID" value="KAF2650976.1"/>
    <property type="molecule type" value="Genomic_DNA"/>
</dbReference>
<proteinExistence type="predicted"/>
<name>A0A6A6ST92_9PLEO</name>
<reference evidence="2" key="1">
    <citation type="journal article" date="2020" name="Stud. Mycol.">
        <title>101 Dothideomycetes genomes: a test case for predicting lifestyles and emergence of pathogens.</title>
        <authorList>
            <person name="Haridas S."/>
            <person name="Albert R."/>
            <person name="Binder M."/>
            <person name="Bloem J."/>
            <person name="Labutti K."/>
            <person name="Salamov A."/>
            <person name="Andreopoulos B."/>
            <person name="Baker S."/>
            <person name="Barry K."/>
            <person name="Bills G."/>
            <person name="Bluhm B."/>
            <person name="Cannon C."/>
            <person name="Castanera R."/>
            <person name="Culley D."/>
            <person name="Daum C."/>
            <person name="Ezra D."/>
            <person name="Gonzalez J."/>
            <person name="Henrissat B."/>
            <person name="Kuo A."/>
            <person name="Liang C."/>
            <person name="Lipzen A."/>
            <person name="Lutzoni F."/>
            <person name="Magnuson J."/>
            <person name="Mondo S."/>
            <person name="Nolan M."/>
            <person name="Ohm R."/>
            <person name="Pangilinan J."/>
            <person name="Park H.-J."/>
            <person name="Ramirez L."/>
            <person name="Alfaro M."/>
            <person name="Sun H."/>
            <person name="Tritt A."/>
            <person name="Yoshinaga Y."/>
            <person name="Zwiers L.-H."/>
            <person name="Turgeon B."/>
            <person name="Goodwin S."/>
            <person name="Spatafora J."/>
            <person name="Crous P."/>
            <person name="Grigoriev I."/>
        </authorList>
    </citation>
    <scope>NUCLEOTIDE SEQUENCE</scope>
    <source>
        <strain evidence="2">CBS 122681</strain>
    </source>
</reference>
<sequence>MGNGQGEGEGECVVWVSLLRRRERGGRGTQGVGKSVERIIIPGSLTVSSTDHTGKGGKKRKGREAETATLDFDDAYFAEQLRASYRRLAGPWFWRTISARKLSYIQLGQLHVWSGAESSSSSGSSGSRANGGDIARLLCKNAGFDIGDESRPFTEDNLSDLYRKPNTGKARYTWVHWARRVAASNGIQEEAGASAASESDVIMTIQFVHSFSVWRIVAALVVILGLSVLGALLWIFLGVSGWRGLQACGRPERIAPGMLMGFLGLGMEMIVFLAWLWISWLWL</sequence>